<name>A0AAX1UJP5_CERSP</name>
<comment type="caution">
    <text evidence="4">The sequence shown here is derived from an EMBL/GenBank/DDBJ whole genome shotgun (WGS) entry which is preliminary data.</text>
</comment>
<dbReference type="Proteomes" id="UP000266305">
    <property type="component" value="Unassembled WGS sequence"/>
</dbReference>
<dbReference type="GO" id="GO:0016757">
    <property type="term" value="F:glycosyltransferase activity"/>
    <property type="evidence" value="ECO:0007669"/>
    <property type="project" value="UniProtKB-KW"/>
</dbReference>
<proteinExistence type="predicted"/>
<dbReference type="GO" id="GO:0046872">
    <property type="term" value="F:metal ion binding"/>
    <property type="evidence" value="ECO:0007669"/>
    <property type="project" value="UniProtKB-KW"/>
</dbReference>
<evidence type="ECO:0000256" key="1">
    <source>
        <dbReference type="ARBA" id="ARBA00022676"/>
    </source>
</evidence>
<dbReference type="PANTHER" id="PTHR13778:SF47">
    <property type="entry name" value="LIPOPOLYSACCHARIDE 1,3-GALACTOSYLTRANSFERASE"/>
    <property type="match status" value="1"/>
</dbReference>
<dbReference type="InterPro" id="IPR050748">
    <property type="entry name" value="Glycosyltrans_8_dom-fam"/>
</dbReference>
<dbReference type="Gene3D" id="3.90.550.10">
    <property type="entry name" value="Spore Coat Polysaccharide Biosynthesis Protein SpsA, Chain A"/>
    <property type="match status" value="1"/>
</dbReference>
<sequence length="320" mass="36843">MVMTVEASRPARSRQAVIFCCNAGYLPFALHAAERIDRLTPGRAFDICICHGEEPILVPDSLSRLDVRLIRIDTTGVFTGLRLDPGRTHDVYLRLALPQALAADYDRILYLDADIFVQGGDFTALLGLDLGNHPLGAVRDNIQWRTPERRAEQFRRLGIPAAPYFNAGLLLMDVARYNEMNLLDRCVELGRREASRMIRHDQNLYNAVLRGDWAELSPMWNWQYSWSARLFEAMRYPHIVHFIGTLKPWADRKGHYSPRFAQSYDRFIADHFPDRPRNPVSGGLSPDSRMMRRMLVKHFLSSSKLARYLDRFPSDLTVIR</sequence>
<dbReference type="EMBL" id="QWGP01000014">
    <property type="protein sequence ID" value="RHZ94035.1"/>
    <property type="molecule type" value="Genomic_DNA"/>
</dbReference>
<evidence type="ECO:0000256" key="3">
    <source>
        <dbReference type="ARBA" id="ARBA00022723"/>
    </source>
</evidence>
<evidence type="ECO:0000313" key="5">
    <source>
        <dbReference type="Proteomes" id="UP000266305"/>
    </source>
</evidence>
<dbReference type="SUPFAM" id="SSF53448">
    <property type="entry name" value="Nucleotide-diphospho-sugar transferases"/>
    <property type="match status" value="1"/>
</dbReference>
<dbReference type="InterPro" id="IPR029044">
    <property type="entry name" value="Nucleotide-diphossugar_trans"/>
</dbReference>
<evidence type="ECO:0000256" key="2">
    <source>
        <dbReference type="ARBA" id="ARBA00022679"/>
    </source>
</evidence>
<protein>
    <submittedName>
        <fullName evidence="4">Glycosyltransferase</fullName>
    </submittedName>
</protein>
<dbReference type="AlphaFoldDB" id="A0AAX1UJP5"/>
<dbReference type="Pfam" id="PF01501">
    <property type="entry name" value="Glyco_transf_8"/>
    <property type="match status" value="1"/>
</dbReference>
<dbReference type="PANTHER" id="PTHR13778">
    <property type="entry name" value="GLYCOSYLTRANSFERASE 8 DOMAIN-CONTAINING PROTEIN"/>
    <property type="match status" value="1"/>
</dbReference>
<evidence type="ECO:0000313" key="4">
    <source>
        <dbReference type="EMBL" id="RHZ94035.1"/>
    </source>
</evidence>
<dbReference type="CDD" id="cd04194">
    <property type="entry name" value="GT8_A4GalT_like"/>
    <property type="match status" value="1"/>
</dbReference>
<gene>
    <name evidence="4" type="ORF">D1114_13070</name>
</gene>
<accession>A0AAX1UJP5</accession>
<keyword evidence="2" id="KW-0808">Transferase</keyword>
<reference evidence="4 5" key="1">
    <citation type="submission" date="2018-08" db="EMBL/GenBank/DDBJ databases">
        <title>Draft genome sequence of Rhodobacter sphaeroides FY.</title>
        <authorList>
            <person name="Rayyan A."/>
            <person name="Meyer T.E."/>
            <person name="Kyndt J.A."/>
        </authorList>
    </citation>
    <scope>NUCLEOTIDE SEQUENCE [LARGE SCALE GENOMIC DNA]</scope>
    <source>
        <strain evidence="4 5">FY</strain>
    </source>
</reference>
<organism evidence="4 5">
    <name type="scientific">Cereibacter sphaeroides</name>
    <name type="common">Rhodobacter sphaeroides</name>
    <dbReference type="NCBI Taxonomy" id="1063"/>
    <lineage>
        <taxon>Bacteria</taxon>
        <taxon>Pseudomonadati</taxon>
        <taxon>Pseudomonadota</taxon>
        <taxon>Alphaproteobacteria</taxon>
        <taxon>Rhodobacterales</taxon>
        <taxon>Paracoccaceae</taxon>
        <taxon>Cereibacter</taxon>
    </lineage>
</organism>
<keyword evidence="3" id="KW-0479">Metal-binding</keyword>
<keyword evidence="1" id="KW-0328">Glycosyltransferase</keyword>
<dbReference type="InterPro" id="IPR002495">
    <property type="entry name" value="Glyco_trans_8"/>
</dbReference>